<dbReference type="STRING" id="1801748.A3B84_02455"/>
<dbReference type="AlphaFoldDB" id="A0A1F6VN54"/>
<keyword evidence="1" id="KW-0812">Transmembrane</keyword>
<proteinExistence type="predicted"/>
<protein>
    <submittedName>
        <fullName evidence="2">Uncharacterized protein</fullName>
    </submittedName>
</protein>
<evidence type="ECO:0000313" key="2">
    <source>
        <dbReference type="EMBL" id="OGI71043.1"/>
    </source>
</evidence>
<gene>
    <name evidence="2" type="ORF">A3B84_02455</name>
</gene>
<evidence type="ECO:0000313" key="3">
    <source>
        <dbReference type="Proteomes" id="UP000177112"/>
    </source>
</evidence>
<evidence type="ECO:0000256" key="1">
    <source>
        <dbReference type="SAM" id="Phobius"/>
    </source>
</evidence>
<dbReference type="Proteomes" id="UP000177112">
    <property type="component" value="Unassembled WGS sequence"/>
</dbReference>
<dbReference type="EMBL" id="MFTY01000021">
    <property type="protein sequence ID" value="OGI71043.1"/>
    <property type="molecule type" value="Genomic_DNA"/>
</dbReference>
<accession>A0A1F6VN54</accession>
<name>A0A1F6VN54_9BACT</name>
<reference evidence="2 3" key="1">
    <citation type="journal article" date="2016" name="Nat. Commun.">
        <title>Thousands of microbial genomes shed light on interconnected biogeochemical processes in an aquifer system.</title>
        <authorList>
            <person name="Anantharaman K."/>
            <person name="Brown C.T."/>
            <person name="Hug L.A."/>
            <person name="Sharon I."/>
            <person name="Castelle C.J."/>
            <person name="Probst A.J."/>
            <person name="Thomas B.C."/>
            <person name="Singh A."/>
            <person name="Wilkins M.J."/>
            <person name="Karaoz U."/>
            <person name="Brodie E.L."/>
            <person name="Williams K.H."/>
            <person name="Hubbard S.S."/>
            <person name="Banfield J.F."/>
        </authorList>
    </citation>
    <scope>NUCLEOTIDE SEQUENCE [LARGE SCALE GENOMIC DNA]</scope>
</reference>
<organism evidence="2 3">
    <name type="scientific">Candidatus Nomurabacteria bacterium RIFCSPHIGHO2_02_FULL_35_13</name>
    <dbReference type="NCBI Taxonomy" id="1801748"/>
    <lineage>
        <taxon>Bacteria</taxon>
        <taxon>Candidatus Nomuraibacteriota</taxon>
    </lineage>
</organism>
<feature type="transmembrane region" description="Helical" evidence="1">
    <location>
        <begin position="17"/>
        <end position="37"/>
    </location>
</feature>
<sequence>MNFINEKYSKYLPSKKFILITSAVVVLGVIIFMIFFMSSSGENFSITGNKNNTALKVENSTFAELIQLDSDQDSIADWEEALWGTDKNKKITFNDVPDATYIENKKKELKIEQGVIENETKLTETEKFAREFFTSYTAMKSSGQIDNETINSFSNALGQNIVNPNLIDRYLEADVKINTNDDSIIKEKYYEDVKSLFKKYQSSGIGDELEIVSNGLALNSTNETGNTDQYGKLSTIARAYQDFAKKTMEISVPQSLVEYHLRIANSSNNTGISVSNMVKIINDPIVGLSGLSQYQKYSEDLIKAVSDLETFLLR</sequence>
<keyword evidence="1" id="KW-0472">Membrane</keyword>
<keyword evidence="1" id="KW-1133">Transmembrane helix</keyword>
<comment type="caution">
    <text evidence="2">The sequence shown here is derived from an EMBL/GenBank/DDBJ whole genome shotgun (WGS) entry which is preliminary data.</text>
</comment>